<organism evidence="2 3">
    <name type="scientific">Prorocentrum cordatum</name>
    <dbReference type="NCBI Taxonomy" id="2364126"/>
    <lineage>
        <taxon>Eukaryota</taxon>
        <taxon>Sar</taxon>
        <taxon>Alveolata</taxon>
        <taxon>Dinophyceae</taxon>
        <taxon>Prorocentrales</taxon>
        <taxon>Prorocentraceae</taxon>
        <taxon>Prorocentrum</taxon>
    </lineage>
</organism>
<name>A0ABN9XW94_9DINO</name>
<dbReference type="EMBL" id="CAUYUJ010021094">
    <property type="protein sequence ID" value="CAK0902614.1"/>
    <property type="molecule type" value="Genomic_DNA"/>
</dbReference>
<evidence type="ECO:0000313" key="2">
    <source>
        <dbReference type="EMBL" id="CAK0902614.1"/>
    </source>
</evidence>
<dbReference type="SUPFAM" id="SSF53474">
    <property type="entry name" value="alpha/beta-Hydrolases"/>
    <property type="match status" value="1"/>
</dbReference>
<dbReference type="Proteomes" id="UP001189429">
    <property type="component" value="Unassembled WGS sequence"/>
</dbReference>
<evidence type="ECO:0000313" key="3">
    <source>
        <dbReference type="Proteomes" id="UP001189429"/>
    </source>
</evidence>
<dbReference type="Gene3D" id="3.40.50.1820">
    <property type="entry name" value="alpha/beta hydrolase"/>
    <property type="match status" value="1"/>
</dbReference>
<proteinExistence type="predicted"/>
<sequence>MWTEPVALQILSVFFPIVRTWPREATAELIGLTRAALRSMALQDDRWHYQEVLEHVAGKPPGETVVLTGHSLGGGMALVVGALTGRLAVALQPPGVYHSLAKHQTDRAINGDKAVHQRSVTLKFEGDWIQHFDDHGGLVQTMACDRSHQGVQLACHMVEGAVCHLLRHCGDEEQRFWRCSHEYAPSSALREVLNALGAWLRQIWVRSRWRREEMFGDLWAKVVSAVCISVAFLLRPQRGPTPAAEGAAARRQESR</sequence>
<keyword evidence="3" id="KW-1185">Reference proteome</keyword>
<feature type="domain" description="Fungal lipase-type" evidence="1">
    <location>
        <begin position="49"/>
        <end position="82"/>
    </location>
</feature>
<comment type="caution">
    <text evidence="2">The sequence shown here is derived from an EMBL/GenBank/DDBJ whole genome shotgun (WGS) entry which is preliminary data.</text>
</comment>
<dbReference type="InterPro" id="IPR002921">
    <property type="entry name" value="Fungal_lipase-type"/>
</dbReference>
<reference evidence="2" key="1">
    <citation type="submission" date="2023-10" db="EMBL/GenBank/DDBJ databases">
        <authorList>
            <person name="Chen Y."/>
            <person name="Shah S."/>
            <person name="Dougan E. K."/>
            <person name="Thang M."/>
            <person name="Chan C."/>
        </authorList>
    </citation>
    <scope>NUCLEOTIDE SEQUENCE [LARGE SCALE GENOMIC DNA]</scope>
</reference>
<dbReference type="InterPro" id="IPR029058">
    <property type="entry name" value="AB_hydrolase_fold"/>
</dbReference>
<gene>
    <name evidence="2" type="ORF">PCOR1329_LOCUS79185</name>
</gene>
<accession>A0ABN9XW94</accession>
<protein>
    <recommendedName>
        <fullName evidence="1">Fungal lipase-type domain-containing protein</fullName>
    </recommendedName>
</protein>
<dbReference type="Pfam" id="PF01764">
    <property type="entry name" value="Lipase_3"/>
    <property type="match status" value="1"/>
</dbReference>
<evidence type="ECO:0000259" key="1">
    <source>
        <dbReference type="Pfam" id="PF01764"/>
    </source>
</evidence>